<dbReference type="InterPro" id="IPR007167">
    <property type="entry name" value="Fe-transptr_FeoA-like"/>
</dbReference>
<dbReference type="SMART" id="SM00899">
    <property type="entry name" value="FeoA"/>
    <property type="match status" value="1"/>
</dbReference>
<accession>A0AAW7X9R0</accession>
<comment type="caution">
    <text evidence="2">The sequence shown here is derived from an EMBL/GenBank/DDBJ whole genome shotgun (WGS) entry which is preliminary data.</text>
</comment>
<dbReference type="RefSeq" id="WP_216064635.1">
    <property type="nucleotide sequence ID" value="NZ_CP123764.1"/>
</dbReference>
<evidence type="ECO:0000313" key="3">
    <source>
        <dbReference type="Proteomes" id="UP001169760"/>
    </source>
</evidence>
<dbReference type="EMBL" id="JAUOPB010000014">
    <property type="protein sequence ID" value="MDO6424367.1"/>
    <property type="molecule type" value="Genomic_DNA"/>
</dbReference>
<organism evidence="2 3">
    <name type="scientific">Saccharophagus degradans</name>
    <dbReference type="NCBI Taxonomy" id="86304"/>
    <lineage>
        <taxon>Bacteria</taxon>
        <taxon>Pseudomonadati</taxon>
        <taxon>Pseudomonadota</taxon>
        <taxon>Gammaproteobacteria</taxon>
        <taxon>Cellvibrionales</taxon>
        <taxon>Cellvibrionaceae</taxon>
        <taxon>Saccharophagus</taxon>
    </lineage>
</organism>
<dbReference type="Pfam" id="PF04023">
    <property type="entry name" value="FeoA"/>
    <property type="match status" value="1"/>
</dbReference>
<protein>
    <submittedName>
        <fullName evidence="2">FeoA family protein</fullName>
    </submittedName>
</protein>
<dbReference type="Proteomes" id="UP001169760">
    <property type="component" value="Unassembled WGS sequence"/>
</dbReference>
<sequence>MTLNQLSEGQSGTIHALDTVNNALVRQCGTLGLTPGASVQVLRRSRGNGPMQIKCAGTLYAIRADEAAQINITLV</sequence>
<gene>
    <name evidence="2" type="ORF">Q4521_17915</name>
</gene>
<reference evidence="2" key="1">
    <citation type="submission" date="2023-07" db="EMBL/GenBank/DDBJ databases">
        <title>Genome content predicts the carbon catabolic preferences of heterotrophic bacteria.</title>
        <authorList>
            <person name="Gralka M."/>
        </authorList>
    </citation>
    <scope>NUCLEOTIDE SEQUENCE</scope>
    <source>
        <strain evidence="2">I3M17_2</strain>
    </source>
</reference>
<evidence type="ECO:0000259" key="1">
    <source>
        <dbReference type="SMART" id="SM00899"/>
    </source>
</evidence>
<dbReference type="AlphaFoldDB" id="A0AAW7X9R0"/>
<dbReference type="GO" id="GO:0046914">
    <property type="term" value="F:transition metal ion binding"/>
    <property type="evidence" value="ECO:0007669"/>
    <property type="project" value="InterPro"/>
</dbReference>
<proteinExistence type="predicted"/>
<name>A0AAW7X9R0_9GAMM</name>
<feature type="domain" description="Ferrous iron transporter FeoA-like" evidence="1">
    <location>
        <begin position="1"/>
        <end position="74"/>
    </location>
</feature>
<evidence type="ECO:0000313" key="2">
    <source>
        <dbReference type="EMBL" id="MDO6424367.1"/>
    </source>
</evidence>